<proteinExistence type="predicted"/>
<organism evidence="2 3">
    <name type="scientific">Gordonia caeni</name>
    <dbReference type="NCBI Taxonomy" id="1007097"/>
    <lineage>
        <taxon>Bacteria</taxon>
        <taxon>Bacillati</taxon>
        <taxon>Actinomycetota</taxon>
        <taxon>Actinomycetes</taxon>
        <taxon>Mycobacteriales</taxon>
        <taxon>Gordoniaceae</taxon>
        <taxon>Gordonia</taxon>
    </lineage>
</organism>
<dbReference type="EMBL" id="BAAAZW010000016">
    <property type="protein sequence ID" value="GAA3971387.1"/>
    <property type="molecule type" value="Genomic_DNA"/>
</dbReference>
<evidence type="ECO:0000256" key="1">
    <source>
        <dbReference type="SAM" id="MobiDB-lite"/>
    </source>
</evidence>
<evidence type="ECO:0000313" key="3">
    <source>
        <dbReference type="Proteomes" id="UP001418444"/>
    </source>
</evidence>
<feature type="compositionally biased region" description="Basic and acidic residues" evidence="1">
    <location>
        <begin position="9"/>
        <end position="24"/>
    </location>
</feature>
<name>A0ABP7PU69_9ACTN</name>
<sequence length="67" mass="7774">MSSETGDGTPDRQSADEDGKESEWRRKRRLSRVFGDTLPDRLADPGDTPHSARGRDWYERNRPPHHE</sequence>
<keyword evidence="3" id="KW-1185">Reference proteome</keyword>
<reference evidence="3" key="1">
    <citation type="journal article" date="2019" name="Int. J. Syst. Evol. Microbiol.">
        <title>The Global Catalogue of Microorganisms (GCM) 10K type strain sequencing project: providing services to taxonomists for standard genome sequencing and annotation.</title>
        <authorList>
            <consortium name="The Broad Institute Genomics Platform"/>
            <consortium name="The Broad Institute Genome Sequencing Center for Infectious Disease"/>
            <person name="Wu L."/>
            <person name="Ma J."/>
        </authorList>
    </citation>
    <scope>NUCLEOTIDE SEQUENCE [LARGE SCALE GENOMIC DNA]</scope>
    <source>
        <strain evidence="3">JCM 16923</strain>
    </source>
</reference>
<protein>
    <submittedName>
        <fullName evidence="2">Uncharacterized protein</fullName>
    </submittedName>
</protein>
<evidence type="ECO:0000313" key="2">
    <source>
        <dbReference type="EMBL" id="GAA3971387.1"/>
    </source>
</evidence>
<dbReference type="Proteomes" id="UP001418444">
    <property type="component" value="Unassembled WGS sequence"/>
</dbReference>
<gene>
    <name evidence="2" type="ORF">GCM10022231_36110</name>
</gene>
<comment type="caution">
    <text evidence="2">The sequence shown here is derived from an EMBL/GenBank/DDBJ whole genome shotgun (WGS) entry which is preliminary data.</text>
</comment>
<accession>A0ABP7PU69</accession>
<feature type="compositionally biased region" description="Basic and acidic residues" evidence="1">
    <location>
        <begin position="53"/>
        <end position="67"/>
    </location>
</feature>
<feature type="region of interest" description="Disordered" evidence="1">
    <location>
        <begin position="1"/>
        <end position="67"/>
    </location>
</feature>